<keyword evidence="3" id="KW-1185">Reference proteome</keyword>
<organism evidence="2 3">
    <name type="scientific">Pseudohalioglobus sediminis</name>
    <dbReference type="NCBI Taxonomy" id="2606449"/>
    <lineage>
        <taxon>Bacteria</taxon>
        <taxon>Pseudomonadati</taxon>
        <taxon>Pseudomonadota</taxon>
        <taxon>Gammaproteobacteria</taxon>
        <taxon>Cellvibrionales</taxon>
        <taxon>Halieaceae</taxon>
        <taxon>Pseudohalioglobus</taxon>
    </lineage>
</organism>
<dbReference type="Pfam" id="PF08900">
    <property type="entry name" value="AcaB"/>
    <property type="match status" value="1"/>
</dbReference>
<dbReference type="NCBIfam" id="TIGR03761">
    <property type="entry name" value="ICE_PFL4669"/>
    <property type="match status" value="1"/>
</dbReference>
<dbReference type="Proteomes" id="UP000323708">
    <property type="component" value="Unassembled WGS sequence"/>
</dbReference>
<feature type="region of interest" description="Disordered" evidence="1">
    <location>
        <begin position="1"/>
        <end position="20"/>
    </location>
</feature>
<protein>
    <submittedName>
        <fullName evidence="2">TIGR03761 family integrating conjugative element protein</fullName>
    </submittedName>
</protein>
<dbReference type="InterPro" id="IPR014996">
    <property type="entry name" value="AcaB"/>
</dbReference>
<accession>A0A5B0X060</accession>
<dbReference type="EMBL" id="VTUX01000003">
    <property type="protein sequence ID" value="KAA1192734.1"/>
    <property type="molecule type" value="Genomic_DNA"/>
</dbReference>
<evidence type="ECO:0000313" key="3">
    <source>
        <dbReference type="Proteomes" id="UP000323708"/>
    </source>
</evidence>
<comment type="caution">
    <text evidence="2">The sequence shown here is derived from an EMBL/GenBank/DDBJ whole genome shotgun (WGS) entry which is preliminary data.</text>
</comment>
<reference evidence="2 3" key="1">
    <citation type="submission" date="2019-09" db="EMBL/GenBank/DDBJ databases">
        <authorList>
            <person name="Chen X.-Y."/>
        </authorList>
    </citation>
    <scope>NUCLEOTIDE SEQUENCE [LARGE SCALE GENOMIC DNA]</scope>
    <source>
        <strain evidence="2 3">NY5</strain>
    </source>
</reference>
<name>A0A5B0X060_9GAMM</name>
<proteinExistence type="predicted"/>
<evidence type="ECO:0000256" key="1">
    <source>
        <dbReference type="SAM" id="MobiDB-lite"/>
    </source>
</evidence>
<sequence length="248" mass="27624">MSMSSGAEQPHQTKDSQLPGTELGALQGDVWLTIQTYQAQGLIRGRRAADGKPAIIGLIGFADRLKSLWHAIRFDDPYADWWLLKVEEGIADIRAQLGGLQQRMAALMATPSSSLEFVVAQSSRPQRVSLQFANPYAFRAAQLLGEYDQLMCADRTLRHLGIEMPTDLVEQVAGSGRWVRRIFALPLGYHCLDICRQDIRQQTPMAIRARERMGDLPDDILRGERLPALRPVVYRQIEGSARQAGDGA</sequence>
<evidence type="ECO:0000313" key="2">
    <source>
        <dbReference type="EMBL" id="KAA1192734.1"/>
    </source>
</evidence>
<dbReference type="AlphaFoldDB" id="A0A5B0X060"/>
<gene>
    <name evidence="2" type="ORF">F0M18_08755</name>
</gene>